<evidence type="ECO:0000313" key="3">
    <source>
        <dbReference type="Proteomes" id="UP000549457"/>
    </source>
</evidence>
<accession>A0A840STE3</accession>
<keyword evidence="1" id="KW-0732">Signal</keyword>
<organism evidence="2 3">
    <name type="scientific">Amaricoccus macauensis</name>
    <dbReference type="NCBI Taxonomy" id="57001"/>
    <lineage>
        <taxon>Bacteria</taxon>
        <taxon>Pseudomonadati</taxon>
        <taxon>Pseudomonadota</taxon>
        <taxon>Alphaproteobacteria</taxon>
        <taxon>Rhodobacterales</taxon>
        <taxon>Paracoccaceae</taxon>
        <taxon>Amaricoccus</taxon>
    </lineage>
</organism>
<evidence type="ECO:0000313" key="2">
    <source>
        <dbReference type="EMBL" id="MBB5222462.1"/>
    </source>
</evidence>
<dbReference type="EMBL" id="JACHFM010000002">
    <property type="protein sequence ID" value="MBB5222462.1"/>
    <property type="molecule type" value="Genomic_DNA"/>
</dbReference>
<feature type="signal peptide" evidence="1">
    <location>
        <begin position="1"/>
        <end position="30"/>
    </location>
</feature>
<protein>
    <submittedName>
        <fullName evidence="2">Uncharacterized protein</fullName>
    </submittedName>
</protein>
<feature type="chain" id="PRO_5032419996" evidence="1">
    <location>
        <begin position="31"/>
        <end position="533"/>
    </location>
</feature>
<proteinExistence type="predicted"/>
<keyword evidence="3" id="KW-1185">Reference proteome</keyword>
<dbReference type="RefSeq" id="WP_184149324.1">
    <property type="nucleotide sequence ID" value="NZ_JACHFM010000002.1"/>
</dbReference>
<dbReference type="AlphaFoldDB" id="A0A840STE3"/>
<evidence type="ECO:0000256" key="1">
    <source>
        <dbReference type="SAM" id="SignalP"/>
    </source>
</evidence>
<name>A0A840STE3_9RHOB</name>
<comment type="caution">
    <text evidence="2">The sequence shown here is derived from an EMBL/GenBank/DDBJ whole genome shotgun (WGS) entry which is preliminary data.</text>
</comment>
<sequence length="533" mass="55272">MSAPEFWRRPGGCATALAALGLLAAGSGQAAEPRSAIPWLSESIQNVAAPPARPSTGPIRPGTPGADDTISVTPLPEVNRDAIGLLPPDSTGFSRRLWDGQSAEAVRDEILDTPGTGVPEARALFQRVLLAEADPPTGSDADTSVLIARLDRLLDMGALEKAAALVEAAGPDTPDLFRRWFDTGLLLDRAAEPCAALRQNPSLSPTLPARVFCLARGGDWGAAEITLTLGRQLGQIEPDQQALLARFLDPELFEEAEEPPIPDPLTPLDFLMREAVGLPRPPGSLPNAFLVQDLTEHTPMRMRIEAAERLTLTGAIDGGRLLAAYRSGEPAASGGVWDRAAAVQGLDAAFDVSEAPDGSGPTANLAASLATADAALGTRGLRVVLARGYADRLAGINPAGWSQPDRNRLAELLLLGGRTDAAAAVPDTSPAVATALAIARGDTAPEAPSELARFAVAGLTAGEASDDRERQLAGLVATGRQGEALLEAITLVAAGPSVDPQGLRAALLTLRLAGQEPAARTLAIQTLLAEATR</sequence>
<reference evidence="2 3" key="1">
    <citation type="submission" date="2020-08" db="EMBL/GenBank/DDBJ databases">
        <title>Genomic Encyclopedia of Type Strains, Phase IV (KMG-IV): sequencing the most valuable type-strain genomes for metagenomic binning, comparative biology and taxonomic classification.</title>
        <authorList>
            <person name="Goeker M."/>
        </authorList>
    </citation>
    <scope>NUCLEOTIDE SEQUENCE [LARGE SCALE GENOMIC DNA]</scope>
    <source>
        <strain evidence="2 3">DSM 101730</strain>
    </source>
</reference>
<gene>
    <name evidence="2" type="ORF">HNP73_002398</name>
</gene>
<dbReference type="Proteomes" id="UP000549457">
    <property type="component" value="Unassembled WGS sequence"/>
</dbReference>